<dbReference type="Pfam" id="PF00144">
    <property type="entry name" value="Beta-lactamase"/>
    <property type="match status" value="1"/>
</dbReference>
<protein>
    <submittedName>
        <fullName evidence="4">CubicO group peptidase (Beta-lactamase class C family)</fullName>
    </submittedName>
</protein>
<keyword evidence="6" id="KW-1185">Reference proteome</keyword>
<dbReference type="InterPro" id="IPR001466">
    <property type="entry name" value="Beta-lactam-related"/>
</dbReference>
<gene>
    <name evidence="4" type="ORF">GGQ86_002768</name>
    <name evidence="3" type="ORF">XFLAVUS301_26860</name>
</gene>
<dbReference type="PANTHER" id="PTHR46825">
    <property type="entry name" value="D-ALANYL-D-ALANINE-CARBOXYPEPTIDASE/ENDOPEPTIDASE AMPH"/>
    <property type="match status" value="1"/>
</dbReference>
<dbReference type="EMBL" id="JAVDPY010000004">
    <property type="protein sequence ID" value="MDR6334292.1"/>
    <property type="molecule type" value="Genomic_DNA"/>
</dbReference>
<dbReference type="Gene3D" id="3.40.710.10">
    <property type="entry name" value="DD-peptidase/beta-lactamase superfamily"/>
    <property type="match status" value="1"/>
</dbReference>
<name>A0A9W6FM47_XANFL</name>
<evidence type="ECO:0000259" key="2">
    <source>
        <dbReference type="Pfam" id="PF00144"/>
    </source>
</evidence>
<dbReference type="Proteomes" id="UP001245370">
    <property type="component" value="Unassembled WGS sequence"/>
</dbReference>
<evidence type="ECO:0000256" key="1">
    <source>
        <dbReference type="SAM" id="SignalP"/>
    </source>
</evidence>
<dbReference type="Proteomes" id="UP001144397">
    <property type="component" value="Unassembled WGS sequence"/>
</dbReference>
<dbReference type="AlphaFoldDB" id="A0A9W6FM47"/>
<evidence type="ECO:0000313" key="6">
    <source>
        <dbReference type="Proteomes" id="UP001245370"/>
    </source>
</evidence>
<dbReference type="RefSeq" id="WP_281807916.1">
    <property type="nucleotide sequence ID" value="NZ_BSDO01000003.1"/>
</dbReference>
<organism evidence="3 5">
    <name type="scientific">Xanthobacter flavus</name>
    <dbReference type="NCBI Taxonomy" id="281"/>
    <lineage>
        <taxon>Bacteria</taxon>
        <taxon>Pseudomonadati</taxon>
        <taxon>Pseudomonadota</taxon>
        <taxon>Alphaproteobacteria</taxon>
        <taxon>Hyphomicrobiales</taxon>
        <taxon>Xanthobacteraceae</taxon>
        <taxon>Xanthobacter</taxon>
    </lineage>
</organism>
<reference evidence="3" key="1">
    <citation type="submission" date="2022-12" db="EMBL/GenBank/DDBJ databases">
        <title>Reference genome sequencing for broad-spectrum identification of bacterial and archaeal isolates by mass spectrometry.</title>
        <authorList>
            <person name="Sekiguchi Y."/>
            <person name="Tourlousse D.M."/>
        </authorList>
    </citation>
    <scope>NUCLEOTIDE SEQUENCE</scope>
    <source>
        <strain evidence="3">301</strain>
    </source>
</reference>
<comment type="caution">
    <text evidence="3">The sequence shown here is derived from an EMBL/GenBank/DDBJ whole genome shotgun (WGS) entry which is preliminary data.</text>
</comment>
<sequence length="387" mass="40059">MIDRRTILKGALAAGVLSRPAFAAGYPRVPFEALQQMADQEVARARAQHGARLAVVLGVVNPRGNGQLFLAAAPDLTHPGGRPMTLDGGTPFAIGSISKVFTACLHYQAHGPFKGNLGDWLAPRALSPDLARIPLADIARYQSGMAQDNQGGVHPPGVMASFGTLFPYLATLRPPSPPGSCYSYSNLSWSLLALAGSGAGQGSMVEAAERYDRALKAFGAGIGMTATGIFRSAMKPRLPAAYRRNWQPLPPAADYAPTRLTGVGAGGIVSTGSDMLAFLTASMGHGVGGMESPALAYQQGNIFSSPRCGGGKAPRTAYGWIMHDVADASGPLALVTKDGAVAGFTAWMGFLAWQGTDAPSPFGVFALVNGPGAAGLGLRAMRRILVA</sequence>
<dbReference type="InterPro" id="IPR012338">
    <property type="entry name" value="Beta-lactam/transpept-like"/>
</dbReference>
<feature type="signal peptide" evidence="1">
    <location>
        <begin position="1"/>
        <end position="23"/>
    </location>
</feature>
<dbReference type="SUPFAM" id="SSF56601">
    <property type="entry name" value="beta-lactamase/transpeptidase-like"/>
    <property type="match status" value="1"/>
</dbReference>
<dbReference type="InterPro" id="IPR050491">
    <property type="entry name" value="AmpC-like"/>
</dbReference>
<evidence type="ECO:0000313" key="4">
    <source>
        <dbReference type="EMBL" id="MDR6334292.1"/>
    </source>
</evidence>
<feature type="domain" description="Beta-lactamase-related" evidence="2">
    <location>
        <begin position="80"/>
        <end position="376"/>
    </location>
</feature>
<keyword evidence="1" id="KW-0732">Signal</keyword>
<reference evidence="4 6" key="2">
    <citation type="submission" date="2023-07" db="EMBL/GenBank/DDBJ databases">
        <title>Genomic Encyclopedia of Type Strains, Phase IV (KMG-IV): sequencing the most valuable type-strain genomes for metagenomic binning, comparative biology and taxonomic classification.</title>
        <authorList>
            <person name="Goeker M."/>
        </authorList>
    </citation>
    <scope>NUCLEOTIDE SEQUENCE [LARGE SCALE GENOMIC DNA]</scope>
    <source>
        <strain evidence="4 6">DSM 338</strain>
    </source>
</reference>
<dbReference type="EMBL" id="BSDO01000003">
    <property type="protein sequence ID" value="GLI23012.1"/>
    <property type="molecule type" value="Genomic_DNA"/>
</dbReference>
<proteinExistence type="predicted"/>
<accession>A0A9W6FM47</accession>
<feature type="chain" id="PRO_5040901137" evidence="1">
    <location>
        <begin position="24"/>
        <end position="387"/>
    </location>
</feature>
<dbReference type="GeneID" id="95763467"/>
<evidence type="ECO:0000313" key="5">
    <source>
        <dbReference type="Proteomes" id="UP001144397"/>
    </source>
</evidence>
<dbReference type="PANTHER" id="PTHR46825:SF8">
    <property type="entry name" value="BETA-LACTAMASE-RELATED"/>
    <property type="match status" value="1"/>
</dbReference>
<evidence type="ECO:0000313" key="3">
    <source>
        <dbReference type="EMBL" id="GLI23012.1"/>
    </source>
</evidence>